<dbReference type="GO" id="GO:0004016">
    <property type="term" value="F:adenylate cyclase activity"/>
    <property type="evidence" value="ECO:0007669"/>
    <property type="project" value="UniProtKB-ARBA"/>
</dbReference>
<dbReference type="Pfam" id="PF00211">
    <property type="entry name" value="Guanylate_cyc"/>
    <property type="match status" value="1"/>
</dbReference>
<organism evidence="3 4">
    <name type="scientific">Parazoarcus communis</name>
    <dbReference type="NCBI Taxonomy" id="41977"/>
    <lineage>
        <taxon>Bacteria</taxon>
        <taxon>Pseudomonadati</taxon>
        <taxon>Pseudomonadota</taxon>
        <taxon>Betaproteobacteria</taxon>
        <taxon>Rhodocyclales</taxon>
        <taxon>Zoogloeaceae</taxon>
        <taxon>Parazoarcus</taxon>
    </lineage>
</organism>
<dbReference type="PROSITE" id="PS50125">
    <property type="entry name" value="GUANYLATE_CYCLASE_2"/>
    <property type="match status" value="1"/>
</dbReference>
<feature type="transmembrane region" description="Helical" evidence="1">
    <location>
        <begin position="367"/>
        <end position="385"/>
    </location>
</feature>
<dbReference type="InterPro" id="IPR029787">
    <property type="entry name" value="Nucleotide_cyclase"/>
</dbReference>
<evidence type="ECO:0000313" key="4">
    <source>
        <dbReference type="Proteomes" id="UP000244902"/>
    </source>
</evidence>
<accession>A0A2U8H3A1</accession>
<evidence type="ECO:0000256" key="1">
    <source>
        <dbReference type="SAM" id="Phobius"/>
    </source>
</evidence>
<dbReference type="SUPFAM" id="SSF55073">
    <property type="entry name" value="Nucleotide cyclase"/>
    <property type="match status" value="1"/>
</dbReference>
<keyword evidence="1" id="KW-1133">Transmembrane helix</keyword>
<dbReference type="SMART" id="SM00044">
    <property type="entry name" value="CYCc"/>
    <property type="match status" value="1"/>
</dbReference>
<keyword evidence="1" id="KW-0472">Membrane</keyword>
<dbReference type="OrthoDB" id="9802500at2"/>
<name>A0A2U8H3A1_9RHOO</name>
<evidence type="ECO:0000259" key="2">
    <source>
        <dbReference type="PROSITE" id="PS50125"/>
    </source>
</evidence>
<dbReference type="GO" id="GO:0035556">
    <property type="term" value="P:intracellular signal transduction"/>
    <property type="evidence" value="ECO:0007669"/>
    <property type="project" value="InterPro"/>
</dbReference>
<sequence>MRAVDLRPILPKSAALLPFVVLLAGLVLMVSEPAVLVSLRHAVFDHYQRLHPAVAPAEPVQVIDIDDESLARIGQWPWSRTVLARLTQRLSEAGASVIGFDVLFAEPDRTALSGDDGQLPAPRTTASDQVFAHSLGSVPSVLGFALGPRGASTLPDGRPSLFAGERPGVFDGLHRFSGGLFPLPELSLSAGLGAINFVPDADGVVRRLPLVLALGDRQVPSLVSEMLRLAQGASGFVLREDALAGRLLRIGLLRIPVSEAGEFWIHYGQLRPDRYLPAWKVLNGEIDLAALRGRPVLIGASAQALMDLRFSPLGEVVPGVEVHAQSLEQVLAGHWLQRPANAMAIEVLALCVVGGLVGGLALKARALMSATITALLLLALAWGGWHAYAAHGLLLDPAVPGLLIALIFVSTSVARHIATERRQRWVRQAFERYVSPNLVDYLVSHPEELELGGVRRVCSFVFTDLADYTTLVESHDPAQVVSLINAYLDGLIRIAFAHQGTLDRIVGDAVVVMFSAPLVQVDHAARALACAGEMQAFASEFARARSAEGLEWGQTRIGVHTGEVIVGNFGGATIFDYSALGDAVNTASRLEGANKYLGTLVCVSQATLDECPAAHARPAARLVLKGRSGATAVSEPLFAASPADGGRDAEYEAAYALLAVGADGALAAFERLYLQRPDDPLVALHLGRLRNGERGDLIVLTEK</sequence>
<dbReference type="CDD" id="cd07302">
    <property type="entry name" value="CHD"/>
    <property type="match status" value="1"/>
</dbReference>
<dbReference type="EMBL" id="CP022188">
    <property type="protein sequence ID" value="AWI79666.1"/>
    <property type="molecule type" value="Genomic_DNA"/>
</dbReference>
<dbReference type="PANTHER" id="PTHR43081">
    <property type="entry name" value="ADENYLATE CYCLASE, TERMINAL-DIFFERENTIATION SPECIFIC-RELATED"/>
    <property type="match status" value="1"/>
</dbReference>
<dbReference type="InterPro" id="IPR001054">
    <property type="entry name" value="A/G_cyclase"/>
</dbReference>
<feature type="transmembrane region" description="Helical" evidence="1">
    <location>
        <begin position="397"/>
        <end position="418"/>
    </location>
</feature>
<dbReference type="Proteomes" id="UP000244902">
    <property type="component" value="Chromosome"/>
</dbReference>
<dbReference type="RefSeq" id="WP_108972682.1">
    <property type="nucleotide sequence ID" value="NZ_CP022188.1"/>
</dbReference>
<dbReference type="SMART" id="SM01080">
    <property type="entry name" value="CHASE2"/>
    <property type="match status" value="1"/>
</dbReference>
<proteinExistence type="predicted"/>
<keyword evidence="1" id="KW-0812">Transmembrane</keyword>
<dbReference type="AlphaFoldDB" id="A0A2U8H3A1"/>
<gene>
    <name evidence="3" type="ORF">CEW87_09950</name>
</gene>
<dbReference type="Pfam" id="PF05226">
    <property type="entry name" value="CHASE2"/>
    <property type="match status" value="1"/>
</dbReference>
<reference evidence="3 4" key="1">
    <citation type="submission" date="2017-06" db="EMBL/GenBank/DDBJ databases">
        <title>Azoarcus sp. TSNA42 complete genome sequence.</title>
        <authorList>
            <person name="Woo J.-H."/>
            <person name="Kim H.-S."/>
        </authorList>
    </citation>
    <scope>NUCLEOTIDE SEQUENCE [LARGE SCALE GENOMIC DNA]</scope>
    <source>
        <strain evidence="3 4">TSNA42</strain>
    </source>
</reference>
<protein>
    <submittedName>
        <fullName evidence="3">Adenylate/guanylate cyclase domain-containing protein</fullName>
    </submittedName>
</protein>
<dbReference type="GO" id="GO:0006171">
    <property type="term" value="P:cAMP biosynthetic process"/>
    <property type="evidence" value="ECO:0007669"/>
    <property type="project" value="TreeGrafter"/>
</dbReference>
<dbReference type="Gene3D" id="3.30.70.1230">
    <property type="entry name" value="Nucleotide cyclase"/>
    <property type="match status" value="1"/>
</dbReference>
<dbReference type="PANTHER" id="PTHR43081:SF20">
    <property type="entry name" value="TWO-COMPONENT RESPONSE REGULATOR"/>
    <property type="match status" value="1"/>
</dbReference>
<dbReference type="InterPro" id="IPR050697">
    <property type="entry name" value="Adenylyl/Guanylyl_Cyclase_3/4"/>
</dbReference>
<evidence type="ECO:0000313" key="3">
    <source>
        <dbReference type="EMBL" id="AWI79666.1"/>
    </source>
</evidence>
<feature type="domain" description="Guanylate cyclase" evidence="2">
    <location>
        <begin position="459"/>
        <end position="591"/>
    </location>
</feature>
<dbReference type="InterPro" id="IPR007890">
    <property type="entry name" value="CHASE2"/>
</dbReference>
<feature type="transmembrane region" description="Helical" evidence="1">
    <location>
        <begin position="342"/>
        <end position="362"/>
    </location>
</feature>